<accession>A0A1Z5K5K8</accession>
<evidence type="ECO:0000313" key="1">
    <source>
        <dbReference type="EMBL" id="GAX21475.1"/>
    </source>
</evidence>
<dbReference type="EMBL" id="BDSP01000167">
    <property type="protein sequence ID" value="GAX21475.1"/>
    <property type="molecule type" value="Genomic_DNA"/>
</dbReference>
<dbReference type="Proteomes" id="UP000198406">
    <property type="component" value="Unassembled WGS sequence"/>
</dbReference>
<dbReference type="OrthoDB" id="5952526at2759"/>
<evidence type="ECO:0000313" key="2">
    <source>
        <dbReference type="Proteomes" id="UP000198406"/>
    </source>
</evidence>
<protein>
    <submittedName>
        <fullName evidence="1">Uncharacterized protein</fullName>
    </submittedName>
</protein>
<proteinExistence type="predicted"/>
<keyword evidence="2" id="KW-1185">Reference proteome</keyword>
<dbReference type="AlphaFoldDB" id="A0A1Z5K5K8"/>
<name>A0A1Z5K5K8_FISSO</name>
<sequence>MFQQSTISKEPEMYLPYLVALAIIKMRVIAFHEAVLRTMDFAFEQTGVKRISEVQPVVREMLLGGKIDIASQRNQLHQIFDRIHNERAIHGDEEEPTMIEALLHNKRISETIDIFDLDDMLEQLYGCPERLKPTLRSSLRAVYRIPGAQAMLQSYTDCKAALKRKRKSDGSKPKAKR</sequence>
<comment type="caution">
    <text evidence="1">The sequence shown here is derived from an EMBL/GenBank/DDBJ whole genome shotgun (WGS) entry which is preliminary data.</text>
</comment>
<dbReference type="InParanoid" id="A0A1Z5K5K8"/>
<reference evidence="1 2" key="1">
    <citation type="journal article" date="2015" name="Plant Cell">
        <title>Oil accumulation by the oleaginous diatom Fistulifera solaris as revealed by the genome and transcriptome.</title>
        <authorList>
            <person name="Tanaka T."/>
            <person name="Maeda Y."/>
            <person name="Veluchamy A."/>
            <person name="Tanaka M."/>
            <person name="Abida H."/>
            <person name="Marechal E."/>
            <person name="Bowler C."/>
            <person name="Muto M."/>
            <person name="Sunaga Y."/>
            <person name="Tanaka M."/>
            <person name="Yoshino T."/>
            <person name="Taniguchi T."/>
            <person name="Fukuda Y."/>
            <person name="Nemoto M."/>
            <person name="Matsumoto M."/>
            <person name="Wong P.S."/>
            <person name="Aburatani S."/>
            <person name="Fujibuchi W."/>
        </authorList>
    </citation>
    <scope>NUCLEOTIDE SEQUENCE [LARGE SCALE GENOMIC DNA]</scope>
    <source>
        <strain evidence="1 2">JPCC DA0580</strain>
    </source>
</reference>
<gene>
    <name evidence="1" type="ORF">FisN_10Hu054</name>
</gene>
<organism evidence="1 2">
    <name type="scientific">Fistulifera solaris</name>
    <name type="common">Oleaginous diatom</name>
    <dbReference type="NCBI Taxonomy" id="1519565"/>
    <lineage>
        <taxon>Eukaryota</taxon>
        <taxon>Sar</taxon>
        <taxon>Stramenopiles</taxon>
        <taxon>Ochrophyta</taxon>
        <taxon>Bacillariophyta</taxon>
        <taxon>Bacillariophyceae</taxon>
        <taxon>Bacillariophycidae</taxon>
        <taxon>Naviculales</taxon>
        <taxon>Naviculaceae</taxon>
        <taxon>Fistulifera</taxon>
    </lineage>
</organism>